<comment type="similarity">
    <text evidence="1">Belongs to the ARG7 family.</text>
</comment>
<accession>A0AAP0I5F9</accession>
<sequence length="76" mass="8660">MAVTRKHVQVEQILGHVAVYVGEAQMKRFLIPFACLRHPSFQDLLNRVEEEFGFDHSMGGLQYRAMKMPSSGLLIV</sequence>
<organism evidence="2 3">
    <name type="scientific">Stephania japonica</name>
    <dbReference type="NCBI Taxonomy" id="461633"/>
    <lineage>
        <taxon>Eukaryota</taxon>
        <taxon>Viridiplantae</taxon>
        <taxon>Streptophyta</taxon>
        <taxon>Embryophyta</taxon>
        <taxon>Tracheophyta</taxon>
        <taxon>Spermatophyta</taxon>
        <taxon>Magnoliopsida</taxon>
        <taxon>Ranunculales</taxon>
        <taxon>Menispermaceae</taxon>
        <taxon>Menispermoideae</taxon>
        <taxon>Cissampelideae</taxon>
        <taxon>Stephania</taxon>
    </lineage>
</organism>
<gene>
    <name evidence="2" type="ORF">Sjap_017067</name>
</gene>
<dbReference type="EMBL" id="JBBNAE010000007">
    <property type="protein sequence ID" value="KAK9109007.1"/>
    <property type="molecule type" value="Genomic_DNA"/>
</dbReference>
<dbReference type="InterPro" id="IPR003676">
    <property type="entry name" value="SAUR_fam"/>
</dbReference>
<keyword evidence="3" id="KW-1185">Reference proteome</keyword>
<dbReference type="GO" id="GO:0009733">
    <property type="term" value="P:response to auxin"/>
    <property type="evidence" value="ECO:0007669"/>
    <property type="project" value="InterPro"/>
</dbReference>
<comment type="caution">
    <text evidence="2">The sequence shown here is derived from an EMBL/GenBank/DDBJ whole genome shotgun (WGS) entry which is preliminary data.</text>
</comment>
<protein>
    <submittedName>
        <fullName evidence="2">Uncharacterized protein</fullName>
    </submittedName>
</protein>
<evidence type="ECO:0000313" key="2">
    <source>
        <dbReference type="EMBL" id="KAK9109007.1"/>
    </source>
</evidence>
<dbReference type="Pfam" id="PF02519">
    <property type="entry name" value="Auxin_inducible"/>
    <property type="match status" value="1"/>
</dbReference>
<evidence type="ECO:0000313" key="3">
    <source>
        <dbReference type="Proteomes" id="UP001417504"/>
    </source>
</evidence>
<proteinExistence type="inferred from homology"/>
<dbReference type="PANTHER" id="PTHR31929">
    <property type="entry name" value="SAUR-LIKE AUXIN-RESPONSIVE PROTEIN FAMILY-RELATED"/>
    <property type="match status" value="1"/>
</dbReference>
<dbReference type="Proteomes" id="UP001417504">
    <property type="component" value="Unassembled WGS sequence"/>
</dbReference>
<evidence type="ECO:0000256" key="1">
    <source>
        <dbReference type="ARBA" id="ARBA00006974"/>
    </source>
</evidence>
<name>A0AAP0I5F9_9MAGN</name>
<reference evidence="2 3" key="1">
    <citation type="submission" date="2024-01" db="EMBL/GenBank/DDBJ databases">
        <title>Genome assemblies of Stephania.</title>
        <authorList>
            <person name="Yang L."/>
        </authorList>
    </citation>
    <scope>NUCLEOTIDE SEQUENCE [LARGE SCALE GENOMIC DNA]</scope>
    <source>
        <strain evidence="2">QJT</strain>
        <tissue evidence="2">Leaf</tissue>
    </source>
</reference>
<dbReference type="AlphaFoldDB" id="A0AAP0I5F9"/>